<feature type="disulfide bond" evidence="2">
    <location>
        <begin position="26"/>
        <end position="90"/>
    </location>
</feature>
<feature type="disulfide bond" evidence="2">
    <location>
        <begin position="70"/>
        <end position="80"/>
    </location>
</feature>
<dbReference type="PROSITE" id="PS50287">
    <property type="entry name" value="SRCR_2"/>
    <property type="match status" value="1"/>
</dbReference>
<feature type="domain" description="MAM" evidence="3">
    <location>
        <begin position="132"/>
        <end position="220"/>
    </location>
</feature>
<evidence type="ECO:0000313" key="6">
    <source>
        <dbReference type="Proteomes" id="UP001159427"/>
    </source>
</evidence>
<dbReference type="SMART" id="SM00202">
    <property type="entry name" value="SR"/>
    <property type="match status" value="1"/>
</dbReference>
<keyword evidence="1 2" id="KW-1015">Disulfide bond</keyword>
<dbReference type="InterPro" id="IPR036772">
    <property type="entry name" value="SRCR-like_dom_sf"/>
</dbReference>
<feature type="non-terminal residue" evidence="5">
    <location>
        <position position="1"/>
    </location>
</feature>
<feature type="non-terminal residue" evidence="5">
    <location>
        <position position="220"/>
    </location>
</feature>
<dbReference type="Gene3D" id="2.60.120.200">
    <property type="match status" value="1"/>
</dbReference>
<dbReference type="Gene3D" id="3.10.250.10">
    <property type="entry name" value="SRCR-like domain"/>
    <property type="match status" value="1"/>
</dbReference>
<feature type="domain" description="SRCR" evidence="4">
    <location>
        <begin position="1"/>
        <end position="101"/>
    </location>
</feature>
<dbReference type="PANTHER" id="PTHR48071">
    <property type="entry name" value="SRCR DOMAIN-CONTAINING PROTEIN"/>
    <property type="match status" value="1"/>
</dbReference>
<accession>A0ABN8QZZ0</accession>
<dbReference type="Proteomes" id="UP001159427">
    <property type="component" value="Unassembled WGS sequence"/>
</dbReference>
<dbReference type="Pfam" id="PF00530">
    <property type="entry name" value="SRCR"/>
    <property type="match status" value="1"/>
</dbReference>
<name>A0ABN8QZZ0_9CNID</name>
<dbReference type="Pfam" id="PF00629">
    <property type="entry name" value="MAM"/>
    <property type="match status" value="1"/>
</dbReference>
<organism evidence="5 6">
    <name type="scientific">Porites evermanni</name>
    <dbReference type="NCBI Taxonomy" id="104178"/>
    <lineage>
        <taxon>Eukaryota</taxon>
        <taxon>Metazoa</taxon>
        <taxon>Cnidaria</taxon>
        <taxon>Anthozoa</taxon>
        <taxon>Hexacorallia</taxon>
        <taxon>Scleractinia</taxon>
        <taxon>Fungiina</taxon>
        <taxon>Poritidae</taxon>
        <taxon>Porites</taxon>
    </lineage>
</organism>
<dbReference type="InterPro" id="IPR000998">
    <property type="entry name" value="MAM_dom"/>
</dbReference>
<comment type="caution">
    <text evidence="5">The sequence shown here is derived from an EMBL/GenBank/DDBJ whole genome shotgun (WGS) entry which is preliminary data.</text>
</comment>
<dbReference type="EMBL" id="CALNXI010001564">
    <property type="protein sequence ID" value="CAH3172191.1"/>
    <property type="molecule type" value="Genomic_DNA"/>
</dbReference>
<evidence type="ECO:0000259" key="3">
    <source>
        <dbReference type="PROSITE" id="PS50060"/>
    </source>
</evidence>
<dbReference type="PROSITE" id="PS00420">
    <property type="entry name" value="SRCR_1"/>
    <property type="match status" value="1"/>
</dbReference>
<evidence type="ECO:0000256" key="1">
    <source>
        <dbReference type="ARBA" id="ARBA00023157"/>
    </source>
</evidence>
<reference evidence="5 6" key="1">
    <citation type="submission" date="2022-05" db="EMBL/GenBank/DDBJ databases">
        <authorList>
            <consortium name="Genoscope - CEA"/>
            <person name="William W."/>
        </authorList>
    </citation>
    <scope>NUCLEOTIDE SEQUENCE [LARGE SCALE GENOMIC DNA]</scope>
</reference>
<dbReference type="InterPro" id="IPR001190">
    <property type="entry name" value="SRCR"/>
</dbReference>
<dbReference type="SUPFAM" id="SSF49899">
    <property type="entry name" value="Concanavalin A-like lectins/glucanases"/>
    <property type="match status" value="1"/>
</dbReference>
<protein>
    <recommendedName>
        <fullName evidence="7">Deleted in malignant brain tumors 1 -like</fullName>
    </recommendedName>
</protein>
<dbReference type="PRINTS" id="PR00258">
    <property type="entry name" value="SPERACTRCPTR"/>
</dbReference>
<evidence type="ECO:0000256" key="2">
    <source>
        <dbReference type="PROSITE-ProRule" id="PRU00196"/>
    </source>
</evidence>
<proteinExistence type="predicted"/>
<evidence type="ECO:0000259" key="4">
    <source>
        <dbReference type="PROSITE" id="PS50287"/>
    </source>
</evidence>
<evidence type="ECO:0008006" key="7">
    <source>
        <dbReference type="Google" id="ProtNLM"/>
    </source>
</evidence>
<dbReference type="SUPFAM" id="SSF56487">
    <property type="entry name" value="SRCR-like"/>
    <property type="match status" value="1"/>
</dbReference>
<gene>
    <name evidence="5" type="ORF">PEVE_00008284</name>
</gene>
<dbReference type="InterPro" id="IPR013320">
    <property type="entry name" value="ConA-like_dom_sf"/>
</dbReference>
<keyword evidence="6" id="KW-1185">Reference proteome</keyword>
<evidence type="ECO:0000313" key="5">
    <source>
        <dbReference type="EMBL" id="CAH3172191.1"/>
    </source>
</evidence>
<dbReference type="CDD" id="cd06263">
    <property type="entry name" value="MAM"/>
    <property type="match status" value="1"/>
</dbReference>
<feature type="disulfide bond" evidence="2">
    <location>
        <begin position="39"/>
        <end position="100"/>
    </location>
</feature>
<sequence>LRLVGGSGSWEGRVEVYYNNIWGTICDDSWDIYDARVVCRQLGFFGAVSAPGSARFGAGSGQIWLDDVACSGSESSILYCGHNGWGSHNCGHSEDASVICLGIIYNFSIPTAPTTSVPWTTLSPWTSPSAQASCNFDYGLCYGWSQSRSDIFDWTLRNGSTPSFDTGPSSDHTTGNGFYMYIETSIPRQQGDNAKLQVSVSGNGAAACLVFYYHMYGDTI</sequence>
<dbReference type="PROSITE" id="PS50060">
    <property type="entry name" value="MAM_2"/>
    <property type="match status" value="1"/>
</dbReference>
<dbReference type="PANTHER" id="PTHR48071:SF18">
    <property type="entry name" value="DELETED IN MALIGNANT BRAIN TUMORS 1 PROTEIN-RELATED"/>
    <property type="match status" value="1"/>
</dbReference>